<keyword evidence="2" id="KW-1185">Reference proteome</keyword>
<name>A0A9P8LFJ8_9PEZI</name>
<dbReference type="EMBL" id="JAGHQM010000233">
    <property type="protein sequence ID" value="KAH0563234.1"/>
    <property type="molecule type" value="Genomic_DNA"/>
</dbReference>
<comment type="caution">
    <text evidence="1">The sequence shown here is derived from an EMBL/GenBank/DDBJ whole genome shotgun (WGS) entry which is preliminary data.</text>
</comment>
<gene>
    <name evidence="1" type="ORF">GP486_002202</name>
</gene>
<evidence type="ECO:0000313" key="1">
    <source>
        <dbReference type="EMBL" id="KAH0563234.1"/>
    </source>
</evidence>
<dbReference type="Proteomes" id="UP000750711">
    <property type="component" value="Unassembled WGS sequence"/>
</dbReference>
<dbReference type="AlphaFoldDB" id="A0A9P8LFJ8"/>
<protein>
    <submittedName>
        <fullName evidence="1">Uncharacterized protein</fullName>
    </submittedName>
</protein>
<sequence length="263" mass="30401">MQLTLAPKIATVLISYQACMGENHVSSRQAAIELFSDTSEPKRKRSNAPAMLTYDEWLLREQSFHRRLWAAERLYDWIPANTNFIARDKNNISVLVVLPNWLENTYGREEGYNYLRHTTKNLHGYAFSQPPPAVDDCRHTHYKWWVEQNPHLQPPYGRCGVYHWGTWLELGKRNGPVLTKDTLKGGTRSNPKDGSYAMRYRTRLLKSLGPLTQSVDLLFQIIDPKIRHEYATAYKSLDPAVKIAPFRMRQTSCFPFALSLSTV</sequence>
<reference evidence="1" key="1">
    <citation type="submission" date="2021-03" db="EMBL/GenBank/DDBJ databases">
        <title>Comparative genomics and phylogenomic investigation of the class Geoglossomycetes provide insights into ecological specialization and systematics.</title>
        <authorList>
            <person name="Melie T."/>
            <person name="Pirro S."/>
            <person name="Miller A.N."/>
            <person name="Quandt A."/>
        </authorList>
    </citation>
    <scope>NUCLEOTIDE SEQUENCE</scope>
    <source>
        <strain evidence="1">CAQ_001_2017</strain>
    </source>
</reference>
<accession>A0A9P8LFJ8</accession>
<organism evidence="1 2">
    <name type="scientific">Trichoglossum hirsutum</name>
    <dbReference type="NCBI Taxonomy" id="265104"/>
    <lineage>
        <taxon>Eukaryota</taxon>
        <taxon>Fungi</taxon>
        <taxon>Dikarya</taxon>
        <taxon>Ascomycota</taxon>
        <taxon>Pezizomycotina</taxon>
        <taxon>Geoglossomycetes</taxon>
        <taxon>Geoglossales</taxon>
        <taxon>Geoglossaceae</taxon>
        <taxon>Trichoglossum</taxon>
    </lineage>
</organism>
<evidence type="ECO:0000313" key="2">
    <source>
        <dbReference type="Proteomes" id="UP000750711"/>
    </source>
</evidence>
<proteinExistence type="predicted"/>